<dbReference type="AlphaFoldDB" id="A0A7C8JB62"/>
<comment type="caution">
    <text evidence="1">The sequence shown here is derived from an EMBL/GenBank/DDBJ whole genome shotgun (WGS) entry which is preliminary data.</text>
</comment>
<gene>
    <name evidence="1" type="ORF">TWF102_005986</name>
</gene>
<dbReference type="Proteomes" id="UP000475325">
    <property type="component" value="Unassembled WGS sequence"/>
</dbReference>
<evidence type="ECO:0000313" key="1">
    <source>
        <dbReference type="EMBL" id="KAF3098949.1"/>
    </source>
</evidence>
<proteinExistence type="predicted"/>
<dbReference type="EMBL" id="WIQW01000030">
    <property type="protein sequence ID" value="KAF3098949.1"/>
    <property type="molecule type" value="Genomic_DNA"/>
</dbReference>
<accession>A0A7C8JB62</accession>
<reference evidence="1 2" key="1">
    <citation type="submission" date="2019-06" db="EMBL/GenBank/DDBJ databases">
        <authorList>
            <person name="Palmer J.M."/>
        </authorList>
    </citation>
    <scope>NUCLEOTIDE SEQUENCE [LARGE SCALE GENOMIC DNA]</scope>
    <source>
        <strain evidence="1 2">TWF102</strain>
    </source>
</reference>
<sequence>MRMVCGITTLPFCPSIYQILENRLENGLNLSNAAASGTAKANHLEVNISNSTAFDSLPALPAAVLLANVVHILLEVAIDLRAAGTIESLLLLVVPVSEVVALARWKEVITTWLVLVDLESFGDGLWNGATIRTPVKGWAHELLVAVVLDEGVDWGMEQEAVSPTRSRALRVTLDELLSWKFNGVKELQIALIVINVGNATDFSDRFDVYNRFNSGNIDRISWLRGGRCLGKGDQSGRENK</sequence>
<protein>
    <submittedName>
        <fullName evidence="1">Uncharacterized protein</fullName>
    </submittedName>
</protein>
<organism evidence="1 2">
    <name type="scientific">Orbilia oligospora</name>
    <name type="common">Nematode-trapping fungus</name>
    <name type="synonym">Arthrobotrys oligospora</name>
    <dbReference type="NCBI Taxonomy" id="2813651"/>
    <lineage>
        <taxon>Eukaryota</taxon>
        <taxon>Fungi</taxon>
        <taxon>Dikarya</taxon>
        <taxon>Ascomycota</taxon>
        <taxon>Pezizomycotina</taxon>
        <taxon>Orbiliomycetes</taxon>
        <taxon>Orbiliales</taxon>
        <taxon>Orbiliaceae</taxon>
        <taxon>Orbilia</taxon>
    </lineage>
</organism>
<name>A0A7C8JB62_ORBOL</name>
<evidence type="ECO:0000313" key="2">
    <source>
        <dbReference type="Proteomes" id="UP000475325"/>
    </source>
</evidence>